<gene>
    <name evidence="1" type="ORF">NDU88_006000</name>
</gene>
<name>A0AAV7UJQ9_PLEWA</name>
<dbReference type="AlphaFoldDB" id="A0AAV7UJQ9"/>
<evidence type="ECO:0000313" key="2">
    <source>
        <dbReference type="Proteomes" id="UP001066276"/>
    </source>
</evidence>
<dbReference type="Gene3D" id="3.30.70.1820">
    <property type="entry name" value="L1 transposable element, RRM domain"/>
    <property type="match status" value="1"/>
</dbReference>
<proteinExistence type="predicted"/>
<accession>A0AAV7UJQ9</accession>
<protein>
    <submittedName>
        <fullName evidence="1">Uncharacterized protein</fullName>
    </submittedName>
</protein>
<dbReference type="Proteomes" id="UP001066276">
    <property type="component" value="Chromosome 3_1"/>
</dbReference>
<sequence length="187" mass="21070">MSHLRAKLVKHEKCITVAEQCISTAEDYIQTATTKCLYMEKVLAVIQAKNEDLDARSRCNNLRIIGLPESTNTGRLEDYMESMLKELLGSEQLSTVMIMRRAHRSLAARRLHGNALSQIMAKPLNYSDWGTILCLAMEKQTTQYQSYTVAVAVYPDFTAAVQFIQVKIKLQEANVSFAMLCLAGHHI</sequence>
<dbReference type="EMBL" id="JANPWB010000005">
    <property type="protein sequence ID" value="KAJ1189250.1"/>
    <property type="molecule type" value="Genomic_DNA"/>
</dbReference>
<dbReference type="InterPro" id="IPR004244">
    <property type="entry name" value="Transposase_22"/>
</dbReference>
<reference evidence="1" key="1">
    <citation type="journal article" date="2022" name="bioRxiv">
        <title>Sequencing and chromosome-scale assembly of the giantPleurodeles waltlgenome.</title>
        <authorList>
            <person name="Brown T."/>
            <person name="Elewa A."/>
            <person name="Iarovenko S."/>
            <person name="Subramanian E."/>
            <person name="Araus A.J."/>
            <person name="Petzold A."/>
            <person name="Susuki M."/>
            <person name="Suzuki K.-i.T."/>
            <person name="Hayashi T."/>
            <person name="Toyoda A."/>
            <person name="Oliveira C."/>
            <person name="Osipova E."/>
            <person name="Leigh N.D."/>
            <person name="Simon A."/>
            <person name="Yun M.H."/>
        </authorList>
    </citation>
    <scope>NUCLEOTIDE SEQUENCE</scope>
    <source>
        <strain evidence="1">20211129_DDA</strain>
        <tissue evidence="1">Liver</tissue>
    </source>
</reference>
<evidence type="ECO:0000313" key="1">
    <source>
        <dbReference type="EMBL" id="KAJ1189250.1"/>
    </source>
</evidence>
<dbReference type="PANTHER" id="PTHR11505">
    <property type="entry name" value="L1 TRANSPOSABLE ELEMENT-RELATED"/>
    <property type="match status" value="1"/>
</dbReference>
<organism evidence="1 2">
    <name type="scientific">Pleurodeles waltl</name>
    <name type="common">Iberian ribbed newt</name>
    <dbReference type="NCBI Taxonomy" id="8319"/>
    <lineage>
        <taxon>Eukaryota</taxon>
        <taxon>Metazoa</taxon>
        <taxon>Chordata</taxon>
        <taxon>Craniata</taxon>
        <taxon>Vertebrata</taxon>
        <taxon>Euteleostomi</taxon>
        <taxon>Amphibia</taxon>
        <taxon>Batrachia</taxon>
        <taxon>Caudata</taxon>
        <taxon>Salamandroidea</taxon>
        <taxon>Salamandridae</taxon>
        <taxon>Pleurodelinae</taxon>
        <taxon>Pleurodeles</taxon>
    </lineage>
</organism>
<comment type="caution">
    <text evidence="1">The sequence shown here is derived from an EMBL/GenBank/DDBJ whole genome shotgun (WGS) entry which is preliminary data.</text>
</comment>
<keyword evidence="2" id="KW-1185">Reference proteome</keyword>